<dbReference type="CDD" id="cd02846">
    <property type="entry name" value="PAZ_argonaute_like"/>
    <property type="match status" value="1"/>
</dbReference>
<feature type="domain" description="PAZ" evidence="1">
    <location>
        <begin position="329"/>
        <end position="423"/>
    </location>
</feature>
<dbReference type="InterPro" id="IPR036397">
    <property type="entry name" value="RNaseH_sf"/>
</dbReference>
<dbReference type="AlphaFoldDB" id="A0A2P6NWU4"/>
<name>A0A2P6NWU4_9EUKA</name>
<dbReference type="InterPro" id="IPR003100">
    <property type="entry name" value="PAZ_dom"/>
</dbReference>
<dbReference type="FunCoup" id="A0A2P6NWU4">
    <property type="interactions" value="55"/>
</dbReference>
<evidence type="ECO:0000313" key="4">
    <source>
        <dbReference type="Proteomes" id="UP000241769"/>
    </source>
</evidence>
<dbReference type="Pfam" id="PF08699">
    <property type="entry name" value="ArgoL1"/>
    <property type="match status" value="1"/>
</dbReference>
<reference evidence="3 4" key="1">
    <citation type="journal article" date="2018" name="Genome Biol. Evol.">
        <title>Multiple Roots of Fruiting Body Formation in Amoebozoa.</title>
        <authorList>
            <person name="Hillmann F."/>
            <person name="Forbes G."/>
            <person name="Novohradska S."/>
            <person name="Ferling I."/>
            <person name="Riege K."/>
            <person name="Groth M."/>
            <person name="Westermann M."/>
            <person name="Marz M."/>
            <person name="Spaller T."/>
            <person name="Winckler T."/>
            <person name="Schaap P."/>
            <person name="Glockner G."/>
        </authorList>
    </citation>
    <scope>NUCLEOTIDE SEQUENCE [LARGE SCALE GENOMIC DNA]</scope>
    <source>
        <strain evidence="3 4">Jena</strain>
    </source>
</reference>
<dbReference type="Gene3D" id="3.30.420.10">
    <property type="entry name" value="Ribonuclease H-like superfamily/Ribonuclease H"/>
    <property type="match status" value="1"/>
</dbReference>
<accession>A0A2P6NWU4</accession>
<dbReference type="PANTHER" id="PTHR22891">
    <property type="entry name" value="EUKARYOTIC TRANSLATION INITIATION FACTOR 2C"/>
    <property type="match status" value="1"/>
</dbReference>
<dbReference type="SUPFAM" id="SSF53098">
    <property type="entry name" value="Ribonuclease H-like"/>
    <property type="match status" value="1"/>
</dbReference>
<evidence type="ECO:0000259" key="1">
    <source>
        <dbReference type="PROSITE" id="PS50821"/>
    </source>
</evidence>
<dbReference type="EMBL" id="MDYQ01000011">
    <property type="protein sequence ID" value="PRP88427.1"/>
    <property type="molecule type" value="Genomic_DNA"/>
</dbReference>
<dbReference type="Pfam" id="PF02170">
    <property type="entry name" value="PAZ"/>
    <property type="match status" value="1"/>
</dbReference>
<dbReference type="InterPro" id="IPR012337">
    <property type="entry name" value="RNaseH-like_sf"/>
</dbReference>
<dbReference type="OrthoDB" id="445936at2759"/>
<proteinExistence type="predicted"/>
<dbReference type="Gene3D" id="3.40.50.2300">
    <property type="match status" value="1"/>
</dbReference>
<protein>
    <submittedName>
        <fullName evidence="3">Argonaute protein group</fullName>
    </submittedName>
</protein>
<dbReference type="STRING" id="1890364.A0A2P6NWU4"/>
<dbReference type="InterPro" id="IPR003165">
    <property type="entry name" value="Piwi"/>
</dbReference>
<dbReference type="InterPro" id="IPR014811">
    <property type="entry name" value="ArgoL1"/>
</dbReference>
<evidence type="ECO:0000259" key="2">
    <source>
        <dbReference type="PROSITE" id="PS50822"/>
    </source>
</evidence>
<keyword evidence="4" id="KW-1185">Reference proteome</keyword>
<evidence type="ECO:0000313" key="3">
    <source>
        <dbReference type="EMBL" id="PRP88427.1"/>
    </source>
</evidence>
<dbReference type="SUPFAM" id="SSF101690">
    <property type="entry name" value="PAZ domain"/>
    <property type="match status" value="1"/>
</dbReference>
<feature type="domain" description="Piwi" evidence="2">
    <location>
        <begin position="600"/>
        <end position="906"/>
    </location>
</feature>
<gene>
    <name evidence="3" type="ORF">PROFUN_03341</name>
</gene>
<dbReference type="Pfam" id="PF02171">
    <property type="entry name" value="Piwi"/>
    <property type="match status" value="1"/>
</dbReference>
<dbReference type="Proteomes" id="UP000241769">
    <property type="component" value="Unassembled WGS sequence"/>
</dbReference>
<dbReference type="InParanoid" id="A0A2P6NWU4"/>
<dbReference type="Gene3D" id="2.170.260.10">
    <property type="entry name" value="paz domain"/>
    <property type="match status" value="1"/>
</dbReference>
<organism evidence="3 4">
    <name type="scientific">Planoprotostelium fungivorum</name>
    <dbReference type="NCBI Taxonomy" id="1890364"/>
    <lineage>
        <taxon>Eukaryota</taxon>
        <taxon>Amoebozoa</taxon>
        <taxon>Evosea</taxon>
        <taxon>Variosea</taxon>
        <taxon>Cavosteliida</taxon>
        <taxon>Cavosteliaceae</taxon>
        <taxon>Planoprotostelium</taxon>
    </lineage>
</organism>
<dbReference type="InterPro" id="IPR036085">
    <property type="entry name" value="PAZ_dom_sf"/>
</dbReference>
<sequence>MSGRGRVTLNQVEVTTEDKEEVVTKEELIKNIVGAVEVVEVTMEVVEAAEATMEVVGVVDAEVNVRMIDDQSTDASPAPAIHIPNDRKMVLDTNMFAVDSKINMKDWLRYEVLIVNAFDEVEWKENNSRLLVYRLSRHLDKTIMAYDGRQLLLSRKAIVPVKELQVPQDFTKRSNKPSKPSRTEEMDQLLLTAMKADTDMMSFVIDGIDGRKYKLMLRRVEIGDTTDKQLLQIAIPWNLYTAAQANNSQALVKHSAVYLLNTRQPIGLRSLLLTGTFQSFREVQKGMYLNVDISYYISTWFGSLPEYLCLLSDLKPGSEWAGFISTDKKLQEYLNSKRGGLTGIACTINYSKHKFRLRGIDFSKTATTHTFDYDGKKISVSNYLKTKYNISLKFPNFGLAWTCKEGKENDPAYVPVECLSVTQTKYMQDLTSEERTAMIGATRLFPQQKITRIRENLKKLVENKAWSELQVGVAQEPGTTEALILQPQELTWGGNKSQALRDTDEERGWQLDRMIETKGTANQPIQWGIIYPTHFPFDDIRQYATTFVNRARDKGLHLIPAPVHQALTGNPGNPRDGDNSPAAYCHWLKFVASDKRNPKLILVMLADKGTEAYRRVKRVADTEIGRMTKCVVMDNEKKWSDMKVFDNILASINGKLDGKNWIISAGKMKSIDMDKYGKEGLCLMGMDICHGRTEDNAVSYAALCASYDEHYCKYYSRTQTLDGGREIIPEDIMKAMTSDVLQQYHAKRGKYPQNIMFYRDGVGEGQYSLVMEHEMRGIDAAVRDLYQMSKKPNITYIVVQKRNHLRSFLSVDGEAQNPPPGTFIYKDVVDRDTTNFYLYSHKAIQGTAKPTHYQVLKNEMNLTTEKLANFTYAIAHLHQGCTRPTSSPAPVIRAHKAALRAYTYFEGGNLHPKNADQSWML</sequence>
<dbReference type="SMART" id="SM00950">
    <property type="entry name" value="Piwi"/>
    <property type="match status" value="1"/>
</dbReference>
<dbReference type="PROSITE" id="PS50822">
    <property type="entry name" value="PIWI"/>
    <property type="match status" value="1"/>
</dbReference>
<comment type="caution">
    <text evidence="3">The sequence shown here is derived from an EMBL/GenBank/DDBJ whole genome shotgun (WGS) entry which is preliminary data.</text>
</comment>
<dbReference type="GO" id="GO:0003723">
    <property type="term" value="F:RNA binding"/>
    <property type="evidence" value="ECO:0007669"/>
    <property type="project" value="InterPro"/>
</dbReference>
<dbReference type="PROSITE" id="PS50821">
    <property type="entry name" value="PAZ"/>
    <property type="match status" value="1"/>
</dbReference>